<dbReference type="AlphaFoldDB" id="A0A364RF40"/>
<dbReference type="EMBL" id="QMDV01000002">
    <property type="protein sequence ID" value="RAU82903.1"/>
    <property type="molecule type" value="Genomic_DNA"/>
</dbReference>
<dbReference type="Proteomes" id="UP000251692">
    <property type="component" value="Unassembled WGS sequence"/>
</dbReference>
<accession>A0A364RF40</accession>
<protein>
    <submittedName>
        <fullName evidence="1">Uncharacterized protein</fullName>
    </submittedName>
</protein>
<keyword evidence="2" id="KW-1185">Reference proteome</keyword>
<evidence type="ECO:0000313" key="2">
    <source>
        <dbReference type="Proteomes" id="UP000251692"/>
    </source>
</evidence>
<evidence type="ECO:0000313" key="1">
    <source>
        <dbReference type="EMBL" id="RAU82903.1"/>
    </source>
</evidence>
<dbReference type="RefSeq" id="WP_112305052.1">
    <property type="nucleotide sequence ID" value="NZ_QMDV01000002.1"/>
</dbReference>
<organism evidence="1 2">
    <name type="scientific">Pontibacter arcticus</name>
    <dbReference type="NCBI Taxonomy" id="2080288"/>
    <lineage>
        <taxon>Bacteria</taxon>
        <taxon>Pseudomonadati</taxon>
        <taxon>Bacteroidota</taxon>
        <taxon>Cytophagia</taxon>
        <taxon>Cytophagales</taxon>
        <taxon>Hymenobacteraceae</taxon>
        <taxon>Pontibacter</taxon>
    </lineage>
</organism>
<gene>
    <name evidence="1" type="ORF">DP923_06555</name>
</gene>
<sequence length="138" mass="15290">MPESEAVHANGIYSKTPYNGNYSYIMDTCRTQLLKELHQLSLAFCDNNTLLLKKTEGVLHCQFLYHGLANTTVTVKSSVLAQALWHISSLGIIEGADYLVVKNGFSKFCLHVKTLQLYAELSSHHPALTLAPQNLLVA</sequence>
<comment type="caution">
    <text evidence="1">The sequence shown here is derived from an EMBL/GenBank/DDBJ whole genome shotgun (WGS) entry which is preliminary data.</text>
</comment>
<reference evidence="1 2" key="1">
    <citation type="submission" date="2018-06" db="EMBL/GenBank/DDBJ databases">
        <authorList>
            <person name="Liu Z.-W."/>
        </authorList>
    </citation>
    <scope>NUCLEOTIDE SEQUENCE [LARGE SCALE GENOMIC DNA]</scope>
    <source>
        <strain evidence="1 2">2b14</strain>
    </source>
</reference>
<proteinExistence type="predicted"/>
<name>A0A364RF40_9BACT</name>
<reference evidence="1 2" key="2">
    <citation type="submission" date="2018-07" db="EMBL/GenBank/DDBJ databases">
        <title>Pontibacter sp. 2b14 genomic sequence and assembly.</title>
        <authorList>
            <person name="Du Z.-J."/>
        </authorList>
    </citation>
    <scope>NUCLEOTIDE SEQUENCE [LARGE SCALE GENOMIC DNA]</scope>
    <source>
        <strain evidence="1 2">2b14</strain>
    </source>
</reference>